<gene>
    <name evidence="3" type="ORF">CVU76_01105</name>
</gene>
<evidence type="ECO:0000259" key="2">
    <source>
        <dbReference type="Pfam" id="PF00535"/>
    </source>
</evidence>
<evidence type="ECO:0000313" key="4">
    <source>
        <dbReference type="Proteomes" id="UP000233417"/>
    </source>
</evidence>
<organism evidence="3 4">
    <name type="scientific">Candidatus Dojkabacteria bacterium HGW-Dojkabacteria-1</name>
    <dbReference type="NCBI Taxonomy" id="2013761"/>
    <lineage>
        <taxon>Bacteria</taxon>
        <taxon>Candidatus Dojkabacteria</taxon>
    </lineage>
</organism>
<dbReference type="InterPro" id="IPR029044">
    <property type="entry name" value="Nucleotide-diphossugar_trans"/>
</dbReference>
<dbReference type="CDD" id="cd04179">
    <property type="entry name" value="DPM_DPG-synthase_like"/>
    <property type="match status" value="1"/>
</dbReference>
<sequence>MEKRSVYILDYFLGYNGGVNLLVLEMKLIIYMPALNEQEGIAEVIKSLPKEIEGIEEIKVLVVDDGSTDDTAKIAKESGAEVVSHAVNKGVGRAFQSAVQYALEKGGDILVSIDADRQFNSEQIPHIIQPILNNKADMVTGNRFEKGIPLNMPKSKYWGNAQMSKLISLITGQRFRDVSCGFRAYNREALLRLNLFGAFTYTQESILDMVFKGLRVVEFPVEVIYFPQRKSRVAGSIVRYAFGTLNIILSTLRDYKPMVFFGGIGGILIFIGLVMEIFLGIHFLLSGDFTPFKFVGFTGFAFLVFGLLLVIVGMLANMFNRVRVNQEKILYELKKERYED</sequence>
<dbReference type="GO" id="GO:0016740">
    <property type="term" value="F:transferase activity"/>
    <property type="evidence" value="ECO:0007669"/>
    <property type="project" value="UniProtKB-KW"/>
</dbReference>
<reference evidence="3 4" key="1">
    <citation type="journal article" date="2017" name="ISME J.">
        <title>Potential for microbial H2 and metal transformations associated with novel bacteria and archaea in deep terrestrial subsurface sediments.</title>
        <authorList>
            <person name="Hernsdorf A.W."/>
            <person name="Amano Y."/>
            <person name="Miyakawa K."/>
            <person name="Ise K."/>
            <person name="Suzuki Y."/>
            <person name="Anantharaman K."/>
            <person name="Probst A."/>
            <person name="Burstein D."/>
            <person name="Thomas B.C."/>
            <person name="Banfield J.F."/>
        </authorList>
    </citation>
    <scope>NUCLEOTIDE SEQUENCE [LARGE SCALE GENOMIC DNA]</scope>
    <source>
        <strain evidence="3">HGW-Dojkabacteria-1</strain>
    </source>
</reference>
<dbReference type="PANTHER" id="PTHR48090:SF7">
    <property type="entry name" value="RFBJ PROTEIN"/>
    <property type="match status" value="1"/>
</dbReference>
<evidence type="ECO:0000313" key="3">
    <source>
        <dbReference type="EMBL" id="PKN02620.1"/>
    </source>
</evidence>
<dbReference type="Pfam" id="PF00535">
    <property type="entry name" value="Glycos_transf_2"/>
    <property type="match status" value="1"/>
</dbReference>
<dbReference type="Proteomes" id="UP000233417">
    <property type="component" value="Unassembled WGS sequence"/>
</dbReference>
<dbReference type="EMBL" id="PHAO01000001">
    <property type="protein sequence ID" value="PKN02620.1"/>
    <property type="molecule type" value="Genomic_DNA"/>
</dbReference>
<keyword evidence="1" id="KW-0472">Membrane</keyword>
<dbReference type="InterPro" id="IPR001173">
    <property type="entry name" value="Glyco_trans_2-like"/>
</dbReference>
<keyword evidence="3" id="KW-0808">Transferase</keyword>
<feature type="transmembrane region" description="Helical" evidence="1">
    <location>
        <begin position="297"/>
        <end position="319"/>
    </location>
</feature>
<proteinExistence type="predicted"/>
<feature type="domain" description="Glycosyltransferase 2-like" evidence="2">
    <location>
        <begin position="30"/>
        <end position="190"/>
    </location>
</feature>
<dbReference type="SUPFAM" id="SSF53448">
    <property type="entry name" value="Nucleotide-diphospho-sugar transferases"/>
    <property type="match status" value="1"/>
</dbReference>
<comment type="caution">
    <text evidence="3">The sequence shown here is derived from an EMBL/GenBank/DDBJ whole genome shotgun (WGS) entry which is preliminary data.</text>
</comment>
<dbReference type="Gene3D" id="3.90.550.10">
    <property type="entry name" value="Spore Coat Polysaccharide Biosynthesis Protein SpsA, Chain A"/>
    <property type="match status" value="1"/>
</dbReference>
<dbReference type="AlphaFoldDB" id="A0A2N2F330"/>
<protein>
    <submittedName>
        <fullName evidence="3">Glycosyltransferase family 2 protein</fullName>
    </submittedName>
</protein>
<dbReference type="PANTHER" id="PTHR48090">
    <property type="entry name" value="UNDECAPRENYL-PHOSPHATE 4-DEOXY-4-FORMAMIDO-L-ARABINOSE TRANSFERASE-RELATED"/>
    <property type="match status" value="1"/>
</dbReference>
<name>A0A2N2F330_9BACT</name>
<dbReference type="InterPro" id="IPR050256">
    <property type="entry name" value="Glycosyltransferase_2"/>
</dbReference>
<keyword evidence="1" id="KW-1133">Transmembrane helix</keyword>
<keyword evidence="1" id="KW-0812">Transmembrane</keyword>
<evidence type="ECO:0000256" key="1">
    <source>
        <dbReference type="SAM" id="Phobius"/>
    </source>
</evidence>
<feature type="transmembrane region" description="Helical" evidence="1">
    <location>
        <begin position="259"/>
        <end position="285"/>
    </location>
</feature>
<accession>A0A2N2F330</accession>